<evidence type="ECO:0000313" key="2">
    <source>
        <dbReference type="Proteomes" id="UP001528823"/>
    </source>
</evidence>
<evidence type="ECO:0000313" key="1">
    <source>
        <dbReference type="EMBL" id="MDE1465390.1"/>
    </source>
</evidence>
<proteinExistence type="predicted"/>
<protein>
    <submittedName>
        <fullName evidence="1">Uncharacterized protein</fullName>
    </submittedName>
</protein>
<sequence length="115" mass="13375">MKTIVLGESADYWKKGSGDSGIEIEGVDDRLIFFADEPHGFFVMFHPDYEVPYSEAQSFSVVEHTVGGEPMRVPTCCYLSRDMAWDIIEHFLDNHQKHPRLNWVDLYDIDFDHSF</sequence>
<gene>
    <name evidence="1" type="ORF">ORQ98_25820</name>
</gene>
<name>A0ABT5UGQ4_9GAMM</name>
<reference evidence="1 2" key="1">
    <citation type="submission" date="2022-11" db="EMBL/GenBank/DDBJ databases">
        <title>Spartinivicinus poritis sp. nov., isolated from scleractinian coral Porites lutea.</title>
        <authorList>
            <person name="Zhang G."/>
            <person name="Cai L."/>
            <person name="Wei Q."/>
        </authorList>
    </citation>
    <scope>NUCLEOTIDE SEQUENCE [LARGE SCALE GENOMIC DNA]</scope>
    <source>
        <strain evidence="1 2">A2-2</strain>
    </source>
</reference>
<dbReference type="EMBL" id="JAPMOU010000061">
    <property type="protein sequence ID" value="MDE1465390.1"/>
    <property type="molecule type" value="Genomic_DNA"/>
</dbReference>
<dbReference type="Proteomes" id="UP001528823">
    <property type="component" value="Unassembled WGS sequence"/>
</dbReference>
<organism evidence="1 2">
    <name type="scientific">Spartinivicinus poritis</name>
    <dbReference type="NCBI Taxonomy" id="2994640"/>
    <lineage>
        <taxon>Bacteria</taxon>
        <taxon>Pseudomonadati</taxon>
        <taxon>Pseudomonadota</taxon>
        <taxon>Gammaproteobacteria</taxon>
        <taxon>Oceanospirillales</taxon>
        <taxon>Zooshikellaceae</taxon>
        <taxon>Spartinivicinus</taxon>
    </lineage>
</organism>
<accession>A0ABT5UGQ4</accession>
<keyword evidence="2" id="KW-1185">Reference proteome</keyword>
<dbReference type="RefSeq" id="WP_274691698.1">
    <property type="nucleotide sequence ID" value="NZ_JAPMOU010000061.1"/>
</dbReference>
<comment type="caution">
    <text evidence="1">The sequence shown here is derived from an EMBL/GenBank/DDBJ whole genome shotgun (WGS) entry which is preliminary data.</text>
</comment>